<dbReference type="Gene3D" id="3.30.2350.10">
    <property type="entry name" value="Pseudouridine synthase"/>
    <property type="match status" value="1"/>
</dbReference>
<feature type="repeat" description="PPR" evidence="2">
    <location>
        <begin position="305"/>
        <end position="339"/>
    </location>
</feature>
<feature type="repeat" description="PPR" evidence="2">
    <location>
        <begin position="340"/>
        <end position="374"/>
    </location>
</feature>
<evidence type="ECO:0000256" key="1">
    <source>
        <dbReference type="ARBA" id="ARBA00022737"/>
    </source>
</evidence>
<dbReference type="PANTHER" id="PTHR47936:SF1">
    <property type="entry name" value="PENTATRICOPEPTIDE REPEAT-CONTAINING PROTEIN GUN1, CHLOROPLASTIC"/>
    <property type="match status" value="1"/>
</dbReference>
<feature type="repeat" description="PPR" evidence="2">
    <location>
        <begin position="165"/>
        <end position="199"/>
    </location>
</feature>
<dbReference type="GO" id="GO:0003723">
    <property type="term" value="F:RNA binding"/>
    <property type="evidence" value="ECO:0007669"/>
    <property type="project" value="InterPro"/>
</dbReference>
<evidence type="ECO:0000259" key="4">
    <source>
        <dbReference type="Pfam" id="PF00849"/>
    </source>
</evidence>
<comment type="caution">
    <text evidence="6">The sequence shown here is derived from an EMBL/GenBank/DDBJ whole genome shotgun (WGS) entry which is preliminary data.</text>
</comment>
<organism evidence="6 7">
    <name type="scientific">Polarella glacialis</name>
    <name type="common">Dinoflagellate</name>
    <dbReference type="NCBI Taxonomy" id="89957"/>
    <lineage>
        <taxon>Eukaryota</taxon>
        <taxon>Sar</taxon>
        <taxon>Alveolata</taxon>
        <taxon>Dinophyceae</taxon>
        <taxon>Suessiales</taxon>
        <taxon>Suessiaceae</taxon>
        <taxon>Polarella</taxon>
    </lineage>
</organism>
<feature type="repeat" description="PPR" evidence="2">
    <location>
        <begin position="270"/>
        <end position="304"/>
    </location>
</feature>
<dbReference type="InterPro" id="IPR033443">
    <property type="entry name" value="PROP1-like_PPR_dom"/>
</dbReference>
<dbReference type="InterPro" id="IPR011990">
    <property type="entry name" value="TPR-like_helical_dom_sf"/>
</dbReference>
<dbReference type="Pfam" id="PF13041">
    <property type="entry name" value="PPR_2"/>
    <property type="match status" value="1"/>
</dbReference>
<name>A0A813GFL4_POLGL</name>
<feature type="compositionally biased region" description="Polar residues" evidence="3">
    <location>
        <begin position="1"/>
        <end position="12"/>
    </location>
</feature>
<feature type="repeat" description="PPR" evidence="2">
    <location>
        <begin position="130"/>
        <end position="164"/>
    </location>
</feature>
<feature type="domain" description="PROP1-like PPR" evidence="5">
    <location>
        <begin position="273"/>
        <end position="439"/>
    </location>
</feature>
<feature type="repeat" description="PPR" evidence="2">
    <location>
        <begin position="410"/>
        <end position="444"/>
    </location>
</feature>
<evidence type="ECO:0008006" key="8">
    <source>
        <dbReference type="Google" id="ProtNLM"/>
    </source>
</evidence>
<feature type="domain" description="Pseudouridine synthase RsuA/RluA-like" evidence="4">
    <location>
        <begin position="716"/>
        <end position="833"/>
    </location>
</feature>
<proteinExistence type="predicted"/>
<keyword evidence="7" id="KW-1185">Reference proteome</keyword>
<dbReference type="Gene3D" id="1.25.40.10">
    <property type="entry name" value="Tetratricopeptide repeat domain"/>
    <property type="match status" value="3"/>
</dbReference>
<evidence type="ECO:0000313" key="7">
    <source>
        <dbReference type="Proteomes" id="UP000654075"/>
    </source>
</evidence>
<feature type="region of interest" description="Disordered" evidence="3">
    <location>
        <begin position="1"/>
        <end position="21"/>
    </location>
</feature>
<protein>
    <recommendedName>
        <fullName evidence="8">Pentatricopeptide repeat-containing protein, chloroplastic</fullName>
    </recommendedName>
</protein>
<dbReference type="CDD" id="cd02869">
    <property type="entry name" value="PseudoU_synth_RluA_like"/>
    <property type="match status" value="1"/>
</dbReference>
<gene>
    <name evidence="6" type="ORF">PGLA1383_LOCUS41161</name>
</gene>
<dbReference type="PROSITE" id="PS01129">
    <property type="entry name" value="PSI_RLU"/>
    <property type="match status" value="1"/>
</dbReference>
<dbReference type="Pfam" id="PF17177">
    <property type="entry name" value="PPR_long"/>
    <property type="match status" value="1"/>
</dbReference>
<dbReference type="Pfam" id="PF01535">
    <property type="entry name" value="PPR"/>
    <property type="match status" value="1"/>
</dbReference>
<dbReference type="SUPFAM" id="SSF55120">
    <property type="entry name" value="Pseudouridine synthase"/>
    <property type="match status" value="1"/>
</dbReference>
<dbReference type="InterPro" id="IPR006145">
    <property type="entry name" value="PsdUridine_synth_RsuA/RluA"/>
</dbReference>
<dbReference type="InterPro" id="IPR020103">
    <property type="entry name" value="PsdUridine_synth_cat_dom_sf"/>
</dbReference>
<feature type="repeat" description="PPR" evidence="2">
    <location>
        <begin position="235"/>
        <end position="269"/>
    </location>
</feature>
<sequence>MQSTARPASKTQPVVAAGRNFQGSPNPTLELLLILAQRGCPEDDEVSGALRSELGAWKAAPKLATRVLAGLVKNQLPRIAVQVLRAMRSFGVEVNVIHQNAVVSAFAKTGLWQLALRHLEEMVGMRVLPDVVSYNAAMSACEKFAQWQMAMSTLDKMLATGVAPDIISYNSLISSCAKGGQLQLALCFLELIPQMRLSPTEISFGAAISSCETTGSWDISLHLLGSMRDRSIQPDVACYNSAMSSGAKSGRWQLAHNLLCVMQATRSRPDEISCNVAISSCEKGSNWQLALQLLNNMRETRATPDVISHSALISACDKGIQWQLALAVLRSMPQAGVLPNSISFNAAISACEKAGQWQLALSVLYGMYEMKVAPNTRSVNAAISACTKGDRWEASLELLSIMPAMSTKPDEISYNGALIACEKAGQWQLVLSLLGRMLEERLSPDGISFRAAIGACEAAGRLEQGLQLLEERKRSSCSESLSTLPWALAKLSVSDPQVVDAAFAEALSQLQASTHSPQELAALAWASAMIGVRNSEFSSLLASQAIPQIQEFKVAELMLVAWGAAAAGLDKDLSLVLQNEVASRLEEFHVRDCPESVRNNFVEATLGVVWACNFACDLSDRLQEAARKTMKETGAALDALCPRSSGQVAHPCEDYEAIAKVDLSSCEPQIVLDMSDRLVVLKPPNWEVGDSSSSGLQLPLFLQASLGTQFTILQDAEYGHGFLHRLDVPTSGLILAAKTYEAYFDLQVQLRAGGIARDYVVLCHGWAAPALTQIIAPVRWKGNTPTLSGSQGRPSRTELKTTAHASHEANAFSLVVIRIGTGRRHQIRSHFAHVGHPMVRDGKYTATATFESDAGLCERTCLHRYRLAFEDASSKLREVVVPLPEDLASAFQKLAARSADSAGSIHCWLDGHGHQDWKAYSPLAR</sequence>
<dbReference type="Proteomes" id="UP000654075">
    <property type="component" value="Unassembled WGS sequence"/>
</dbReference>
<evidence type="ECO:0000256" key="2">
    <source>
        <dbReference type="PROSITE-ProRule" id="PRU00708"/>
    </source>
</evidence>
<dbReference type="AlphaFoldDB" id="A0A813GFL4"/>
<dbReference type="GO" id="GO:0009982">
    <property type="term" value="F:pseudouridine synthase activity"/>
    <property type="evidence" value="ECO:0007669"/>
    <property type="project" value="InterPro"/>
</dbReference>
<dbReference type="PANTHER" id="PTHR47936">
    <property type="entry name" value="PPR_LONG DOMAIN-CONTAINING PROTEIN"/>
    <property type="match status" value="1"/>
</dbReference>
<dbReference type="NCBIfam" id="TIGR00756">
    <property type="entry name" value="PPR"/>
    <property type="match status" value="2"/>
</dbReference>
<evidence type="ECO:0000256" key="3">
    <source>
        <dbReference type="SAM" id="MobiDB-lite"/>
    </source>
</evidence>
<dbReference type="Pfam" id="PF00849">
    <property type="entry name" value="PseudoU_synth_2"/>
    <property type="match status" value="1"/>
</dbReference>
<dbReference type="GO" id="GO:0001522">
    <property type="term" value="P:pseudouridine synthesis"/>
    <property type="evidence" value="ECO:0007669"/>
    <property type="project" value="InterPro"/>
</dbReference>
<keyword evidence="1" id="KW-0677">Repeat</keyword>
<feature type="repeat" description="PPR" evidence="2">
    <location>
        <begin position="95"/>
        <end position="129"/>
    </location>
</feature>
<reference evidence="6" key="1">
    <citation type="submission" date="2021-02" db="EMBL/GenBank/DDBJ databases">
        <authorList>
            <person name="Dougan E. K."/>
            <person name="Rhodes N."/>
            <person name="Thang M."/>
            <person name="Chan C."/>
        </authorList>
    </citation>
    <scope>NUCLEOTIDE SEQUENCE</scope>
</reference>
<evidence type="ECO:0000313" key="6">
    <source>
        <dbReference type="EMBL" id="CAE8623967.1"/>
    </source>
</evidence>
<evidence type="ECO:0000259" key="5">
    <source>
        <dbReference type="Pfam" id="PF17177"/>
    </source>
</evidence>
<dbReference type="InterPro" id="IPR002885">
    <property type="entry name" value="PPR_rpt"/>
</dbReference>
<dbReference type="PROSITE" id="PS51375">
    <property type="entry name" value="PPR"/>
    <property type="match status" value="8"/>
</dbReference>
<dbReference type="InterPro" id="IPR006224">
    <property type="entry name" value="PsdUridine_synth_RluA-like_CS"/>
</dbReference>
<accession>A0A813GFL4</accession>
<dbReference type="EMBL" id="CAJNNV010028280">
    <property type="protein sequence ID" value="CAE8623967.1"/>
    <property type="molecule type" value="Genomic_DNA"/>
</dbReference>